<evidence type="ECO:0000256" key="3">
    <source>
        <dbReference type="ARBA" id="ARBA00023163"/>
    </source>
</evidence>
<dbReference type="Proteomes" id="UP000439903">
    <property type="component" value="Unassembled WGS sequence"/>
</dbReference>
<proteinExistence type="inferred from homology"/>
<name>A0A8H3XEQ7_GIGMA</name>
<dbReference type="InterPro" id="IPR038635">
    <property type="entry name" value="CCR4-NOT_su2/3/5_C_sf"/>
</dbReference>
<feature type="region of interest" description="Disordered" evidence="4">
    <location>
        <begin position="151"/>
        <end position="172"/>
    </location>
</feature>
<protein>
    <recommendedName>
        <fullName evidence="5">NOT2/NOT3/NOT5 C-terminal domain-containing protein</fullName>
    </recommendedName>
</protein>
<evidence type="ECO:0000313" key="7">
    <source>
        <dbReference type="Proteomes" id="UP000439903"/>
    </source>
</evidence>
<feature type="region of interest" description="Disordered" evidence="4">
    <location>
        <begin position="225"/>
        <end position="244"/>
    </location>
</feature>
<keyword evidence="7" id="KW-1185">Reference proteome</keyword>
<reference evidence="6 7" key="1">
    <citation type="journal article" date="2019" name="Environ. Microbiol.">
        <title>At the nexus of three kingdoms: the genome of the mycorrhizal fungus Gigaspora margarita provides insights into plant, endobacterial and fungal interactions.</title>
        <authorList>
            <person name="Venice F."/>
            <person name="Ghignone S."/>
            <person name="Salvioli di Fossalunga A."/>
            <person name="Amselem J."/>
            <person name="Novero M."/>
            <person name="Xianan X."/>
            <person name="Sedzielewska Toro K."/>
            <person name="Morin E."/>
            <person name="Lipzen A."/>
            <person name="Grigoriev I.V."/>
            <person name="Henrissat B."/>
            <person name="Martin F.M."/>
            <person name="Bonfante P."/>
        </authorList>
    </citation>
    <scope>NUCLEOTIDE SEQUENCE [LARGE SCALE GENOMIC DNA]</scope>
    <source>
        <strain evidence="6 7">BEG34</strain>
    </source>
</reference>
<keyword evidence="2" id="KW-0805">Transcription regulation</keyword>
<evidence type="ECO:0000256" key="2">
    <source>
        <dbReference type="ARBA" id="ARBA00023015"/>
    </source>
</evidence>
<feature type="compositionally biased region" description="Polar residues" evidence="4">
    <location>
        <begin position="151"/>
        <end position="163"/>
    </location>
</feature>
<dbReference type="InterPro" id="IPR040168">
    <property type="entry name" value="Not2/3/5"/>
</dbReference>
<comment type="similarity">
    <text evidence="1">Belongs to the CNOT2/3/5 family.</text>
</comment>
<dbReference type="AlphaFoldDB" id="A0A8H3XEQ7"/>
<dbReference type="Pfam" id="PF04153">
    <property type="entry name" value="NOT2_3_5_C"/>
    <property type="match status" value="1"/>
</dbReference>
<dbReference type="OrthoDB" id="25391at2759"/>
<evidence type="ECO:0000313" key="6">
    <source>
        <dbReference type="EMBL" id="KAF0457196.1"/>
    </source>
</evidence>
<dbReference type="GO" id="GO:0006355">
    <property type="term" value="P:regulation of DNA-templated transcription"/>
    <property type="evidence" value="ECO:0007669"/>
    <property type="project" value="InterPro"/>
</dbReference>
<evidence type="ECO:0000256" key="1">
    <source>
        <dbReference type="ARBA" id="ARBA00007682"/>
    </source>
</evidence>
<feature type="compositionally biased region" description="Polar residues" evidence="4">
    <location>
        <begin position="198"/>
        <end position="217"/>
    </location>
</feature>
<sequence>MPTTNSNIVKTISNPNRFSSQPGGSLMNMSVVNPAQQVNRLGTINSVYPPTSMPQRTAGANPLIARNGGRIASWNYTPGSSLVSQSIPSRQNFTSYPNSIHSVHPTQTDLLDMSEFPALGSTNAASNNASASGLGSSYANTAQIGTNSVLNDNRPLHQQQPPSEFTIDDFPALPGASNSVANRGVVGSQPVSHHLVNHQPNSMDGLNNGNNISTGLSASGIQESRMNVGGLRPPPHPPINSVSEQDKKNYSAKAGGISNLQSSVGGPSLNSSSSTAGLASADGFGLLGLLSVIRMTDPDLSMLALGSDLTTLGLNLNSPDALYATFTSPWSENNQAVGLIEPEYHLPSCYNVQPPPPAQSKIGSFSDETLFYIFYSMPRDILQEAAAQELYNRNWRYHKDLRLWLTKEQGTEPFTKTQAFERGNYIFFDPSTWEKVKKEYILMYESLEERPTMLSSMGGSSSSSSLSSLTTPTLQQAAAQQNLASNSMNMANLMNLGNLSSSVGGASGLNPGSLAGLGAANPAQLQQLHHQYPTGATNSGSHHQLGGPGLVQGGHYIAQ</sequence>
<evidence type="ECO:0000256" key="4">
    <source>
        <dbReference type="SAM" id="MobiDB-lite"/>
    </source>
</evidence>
<dbReference type="GO" id="GO:0030015">
    <property type="term" value="C:CCR4-NOT core complex"/>
    <property type="evidence" value="ECO:0007669"/>
    <property type="project" value="InterPro"/>
</dbReference>
<dbReference type="EMBL" id="WTPW01001098">
    <property type="protein sequence ID" value="KAF0457196.1"/>
    <property type="molecule type" value="Genomic_DNA"/>
</dbReference>
<accession>A0A8H3XEQ7</accession>
<feature type="region of interest" description="Disordered" evidence="4">
    <location>
        <begin position="192"/>
        <end position="217"/>
    </location>
</feature>
<dbReference type="Gene3D" id="2.30.30.1020">
    <property type="entry name" value="CCR4-NOT complex subunit 2/3/5, C-terminal domain"/>
    <property type="match status" value="1"/>
</dbReference>
<feature type="domain" description="NOT2/NOT3/NOT5 C-terminal" evidence="5">
    <location>
        <begin position="323"/>
        <end position="447"/>
    </location>
</feature>
<evidence type="ECO:0000259" key="5">
    <source>
        <dbReference type="Pfam" id="PF04153"/>
    </source>
</evidence>
<dbReference type="GO" id="GO:0000289">
    <property type="term" value="P:nuclear-transcribed mRNA poly(A) tail shortening"/>
    <property type="evidence" value="ECO:0007669"/>
    <property type="project" value="UniProtKB-ARBA"/>
</dbReference>
<dbReference type="FunFam" id="2.30.30.1020:FF:000009">
    <property type="entry name" value="Related to CDC36-transcription factor"/>
    <property type="match status" value="1"/>
</dbReference>
<gene>
    <name evidence="6" type="ORF">F8M41_001228</name>
</gene>
<organism evidence="6 7">
    <name type="scientific">Gigaspora margarita</name>
    <dbReference type="NCBI Taxonomy" id="4874"/>
    <lineage>
        <taxon>Eukaryota</taxon>
        <taxon>Fungi</taxon>
        <taxon>Fungi incertae sedis</taxon>
        <taxon>Mucoromycota</taxon>
        <taxon>Glomeromycotina</taxon>
        <taxon>Glomeromycetes</taxon>
        <taxon>Diversisporales</taxon>
        <taxon>Gigasporaceae</taxon>
        <taxon>Gigaspora</taxon>
    </lineage>
</organism>
<keyword evidence="3" id="KW-0804">Transcription</keyword>
<dbReference type="InterPro" id="IPR007282">
    <property type="entry name" value="NOT2/3/5_C"/>
</dbReference>
<comment type="caution">
    <text evidence="6">The sequence shown here is derived from an EMBL/GenBank/DDBJ whole genome shotgun (WGS) entry which is preliminary data.</text>
</comment>
<dbReference type="PANTHER" id="PTHR23326">
    <property type="entry name" value="CCR4 NOT-RELATED"/>
    <property type="match status" value="1"/>
</dbReference>